<accession>A0A182STC7</accession>
<dbReference type="Proteomes" id="UP000075901">
    <property type="component" value="Unassembled WGS sequence"/>
</dbReference>
<reference evidence="1" key="2">
    <citation type="submission" date="2020-05" db="UniProtKB">
        <authorList>
            <consortium name="EnsemblMetazoa"/>
        </authorList>
    </citation>
    <scope>IDENTIFICATION</scope>
    <source>
        <strain evidence="1">maculatus3</strain>
    </source>
</reference>
<keyword evidence="2" id="KW-1185">Reference proteome</keyword>
<dbReference type="PANTHER" id="PTHR19871:SF28">
    <property type="entry name" value="AAA+ ATPASE DOMAIN-CONTAINING PROTEIN"/>
    <property type="match status" value="1"/>
</dbReference>
<reference evidence="2" key="1">
    <citation type="submission" date="2013-09" db="EMBL/GenBank/DDBJ databases">
        <title>The Genome Sequence of Anopheles maculatus species B.</title>
        <authorList>
            <consortium name="The Broad Institute Genomics Platform"/>
            <person name="Neafsey D.E."/>
            <person name="Besansky N."/>
            <person name="Howell P."/>
            <person name="Walton C."/>
            <person name="Young S.K."/>
            <person name="Zeng Q."/>
            <person name="Gargeya S."/>
            <person name="Fitzgerald M."/>
            <person name="Haas B."/>
            <person name="Abouelleil A."/>
            <person name="Allen A.W."/>
            <person name="Alvarado L."/>
            <person name="Arachchi H.M."/>
            <person name="Berlin A.M."/>
            <person name="Chapman S.B."/>
            <person name="Gainer-Dewar J."/>
            <person name="Goldberg J."/>
            <person name="Griggs A."/>
            <person name="Gujja S."/>
            <person name="Hansen M."/>
            <person name="Howarth C."/>
            <person name="Imamovic A."/>
            <person name="Ireland A."/>
            <person name="Larimer J."/>
            <person name="McCowan C."/>
            <person name="Murphy C."/>
            <person name="Pearson M."/>
            <person name="Poon T.W."/>
            <person name="Priest M."/>
            <person name="Roberts A."/>
            <person name="Saif S."/>
            <person name="Shea T."/>
            <person name="Sisk P."/>
            <person name="Sykes S."/>
            <person name="Wortman J."/>
            <person name="Nusbaum C."/>
            <person name="Birren B."/>
        </authorList>
    </citation>
    <scope>NUCLEOTIDE SEQUENCE [LARGE SCALE GENOMIC DNA]</scope>
    <source>
        <strain evidence="2">maculatus3</strain>
    </source>
</reference>
<sequence length="127" mass="14441">MAAAIEEAVFNALRGHHNAHTKLPSPRIIKIYVASLKDDFKEERRLLLEVIGPDLQALYDDRQLEIEIVDIHFGTGSDGLTIVDLDPYVLEDHLEEIETCHSVSKSVFLIVSFSNQSEWFAVPVRQR</sequence>
<name>A0A182STC7_9DIPT</name>
<dbReference type="AlphaFoldDB" id="A0A182STC7"/>
<evidence type="ECO:0000313" key="1">
    <source>
        <dbReference type="EnsemblMetazoa" id="AMAM013004-PA"/>
    </source>
</evidence>
<proteinExistence type="predicted"/>
<dbReference type="InterPro" id="IPR052752">
    <property type="entry name" value="NACHT-WD_repeat"/>
</dbReference>
<dbReference type="EnsemblMetazoa" id="AMAM013004-RA">
    <property type="protein sequence ID" value="AMAM013004-PA"/>
    <property type="gene ID" value="AMAM013004"/>
</dbReference>
<evidence type="ECO:0000313" key="2">
    <source>
        <dbReference type="Proteomes" id="UP000075901"/>
    </source>
</evidence>
<dbReference type="PANTHER" id="PTHR19871">
    <property type="entry name" value="BETA TRANSDUCIN-RELATED PROTEIN"/>
    <property type="match status" value="1"/>
</dbReference>
<dbReference type="VEuPathDB" id="VectorBase:AMAM013004"/>
<organism evidence="1 2">
    <name type="scientific">Anopheles maculatus</name>
    <dbReference type="NCBI Taxonomy" id="74869"/>
    <lineage>
        <taxon>Eukaryota</taxon>
        <taxon>Metazoa</taxon>
        <taxon>Ecdysozoa</taxon>
        <taxon>Arthropoda</taxon>
        <taxon>Hexapoda</taxon>
        <taxon>Insecta</taxon>
        <taxon>Pterygota</taxon>
        <taxon>Neoptera</taxon>
        <taxon>Endopterygota</taxon>
        <taxon>Diptera</taxon>
        <taxon>Nematocera</taxon>
        <taxon>Culicoidea</taxon>
        <taxon>Culicidae</taxon>
        <taxon>Anophelinae</taxon>
        <taxon>Anopheles</taxon>
        <taxon>Anopheles maculatus group</taxon>
    </lineage>
</organism>
<protein>
    <submittedName>
        <fullName evidence="1">Uncharacterized protein</fullName>
    </submittedName>
</protein>